<dbReference type="AlphaFoldDB" id="A0A3R7M4R6"/>
<gene>
    <name evidence="1" type="ORF">C7M84_014783</name>
</gene>
<dbReference type="Proteomes" id="UP000283509">
    <property type="component" value="Unassembled WGS sequence"/>
</dbReference>
<proteinExistence type="predicted"/>
<dbReference type="EMBL" id="QCYY01002842">
    <property type="protein sequence ID" value="ROT67155.1"/>
    <property type="molecule type" value="Genomic_DNA"/>
</dbReference>
<accession>A0A3R7M4R6</accession>
<keyword evidence="2" id="KW-1185">Reference proteome</keyword>
<reference evidence="1 2" key="1">
    <citation type="submission" date="2018-04" db="EMBL/GenBank/DDBJ databases">
        <authorList>
            <person name="Zhang X."/>
            <person name="Yuan J."/>
            <person name="Li F."/>
            <person name="Xiang J."/>
        </authorList>
    </citation>
    <scope>NUCLEOTIDE SEQUENCE [LARGE SCALE GENOMIC DNA]</scope>
    <source>
        <tissue evidence="1">Muscle</tissue>
    </source>
</reference>
<protein>
    <submittedName>
        <fullName evidence="1">Uncharacterized protein</fullName>
    </submittedName>
</protein>
<organism evidence="1 2">
    <name type="scientific">Penaeus vannamei</name>
    <name type="common">Whiteleg shrimp</name>
    <name type="synonym">Litopenaeus vannamei</name>
    <dbReference type="NCBI Taxonomy" id="6689"/>
    <lineage>
        <taxon>Eukaryota</taxon>
        <taxon>Metazoa</taxon>
        <taxon>Ecdysozoa</taxon>
        <taxon>Arthropoda</taxon>
        <taxon>Crustacea</taxon>
        <taxon>Multicrustacea</taxon>
        <taxon>Malacostraca</taxon>
        <taxon>Eumalacostraca</taxon>
        <taxon>Eucarida</taxon>
        <taxon>Decapoda</taxon>
        <taxon>Dendrobranchiata</taxon>
        <taxon>Penaeoidea</taxon>
        <taxon>Penaeidae</taxon>
        <taxon>Penaeus</taxon>
    </lineage>
</organism>
<name>A0A3R7M4R6_PENVA</name>
<reference evidence="1 2" key="2">
    <citation type="submission" date="2019-01" db="EMBL/GenBank/DDBJ databases">
        <title>The decoding of complex shrimp genome reveals the adaptation for benthos swimmer, frequently molting mechanism and breeding impact on genome.</title>
        <authorList>
            <person name="Sun Y."/>
            <person name="Gao Y."/>
            <person name="Yu Y."/>
        </authorList>
    </citation>
    <scope>NUCLEOTIDE SEQUENCE [LARGE SCALE GENOMIC DNA]</scope>
    <source>
        <tissue evidence="1">Muscle</tissue>
    </source>
</reference>
<evidence type="ECO:0000313" key="1">
    <source>
        <dbReference type="EMBL" id="ROT67155.1"/>
    </source>
</evidence>
<evidence type="ECO:0000313" key="2">
    <source>
        <dbReference type="Proteomes" id="UP000283509"/>
    </source>
</evidence>
<sequence length="553" mass="58329">MHSRLPSCLCDLRITAASNLVATRFSFLSRPHVSSLGQMSECTSLLLRFPLGESVCSPHSLPLLPRKVLPSHCSLGDSPLFLLRLCSQTLSPSWNDTSLAPLSCRLLNASPANLSFCRANQCTSILLLNSLTYAGLCSGSSSSSGGRPIAKSIGSLISLPHIICTGVHPVASWAAERYAMSCNGRCSSQSVWSSLQCFVTNTSPSTLARKSSPSRRWSVRSATSIGNSISSPPIFKGTFIGSHNVLSSPVGPRVASTRVLISPRPLCCFPLLLPALAELYLLLRFGKLTGHTLEVIVELVCERPCTSLFLSVSRWTSLATIPCQMTLFATPIATSSCALASIVPLLSALPTQSDIGGPPSTFSCTLPPLDQPATLPASVTVPSSPTFPHHGVIVEVILLPPGTGMSAGHDSAVPSACPRTDAVERSSAHQSFSTVLVHLSASLWSLERLPDPLLCNTRSLLCGNVNRILVLLKQAHQQGLSSVPTCSASLVLSYITLPLSLYSVKAAPTPSAPAAVATCSASLSPLLFFPFSSFVSHSVLVKSGLRYANSSCV</sequence>
<comment type="caution">
    <text evidence="1">The sequence shown here is derived from an EMBL/GenBank/DDBJ whole genome shotgun (WGS) entry which is preliminary data.</text>
</comment>